<dbReference type="EMBL" id="JBICCN010000219">
    <property type="protein sequence ID" value="KAL3085995.1"/>
    <property type="molecule type" value="Genomic_DNA"/>
</dbReference>
<comment type="caution">
    <text evidence="1">The sequence shown here is derived from an EMBL/GenBank/DDBJ whole genome shotgun (WGS) entry which is preliminary data.</text>
</comment>
<protein>
    <submittedName>
        <fullName evidence="1">Uncharacterized protein</fullName>
    </submittedName>
</protein>
<gene>
    <name evidence="1" type="ORF">niasHS_009037</name>
</gene>
<evidence type="ECO:0000313" key="2">
    <source>
        <dbReference type="Proteomes" id="UP001620645"/>
    </source>
</evidence>
<dbReference type="AlphaFoldDB" id="A0ABD2J612"/>
<reference evidence="1 2" key="1">
    <citation type="submission" date="2024-10" db="EMBL/GenBank/DDBJ databases">
        <authorList>
            <person name="Kim D."/>
        </authorList>
    </citation>
    <scope>NUCLEOTIDE SEQUENCE [LARGE SCALE GENOMIC DNA]</scope>
    <source>
        <strain evidence="1">Taebaek</strain>
    </source>
</reference>
<sequence>MHGDSYDCQHYLSDHRDLMQMMDGMVQLVSSANLANGVTEAEDAVESTVLLEQSNLDAQAIGSNAMPEVEKLALRKKARTPKKSTREFNMQQMRIEAKSKWPEAVRRPDHGFKEGRMWCLRPIDNGVNFVHHFP</sequence>
<dbReference type="Proteomes" id="UP001620645">
    <property type="component" value="Unassembled WGS sequence"/>
</dbReference>
<proteinExistence type="predicted"/>
<organism evidence="1 2">
    <name type="scientific">Heterodera schachtii</name>
    <name type="common">Sugarbeet cyst nematode worm</name>
    <name type="synonym">Tylenchus schachtii</name>
    <dbReference type="NCBI Taxonomy" id="97005"/>
    <lineage>
        <taxon>Eukaryota</taxon>
        <taxon>Metazoa</taxon>
        <taxon>Ecdysozoa</taxon>
        <taxon>Nematoda</taxon>
        <taxon>Chromadorea</taxon>
        <taxon>Rhabditida</taxon>
        <taxon>Tylenchina</taxon>
        <taxon>Tylenchomorpha</taxon>
        <taxon>Tylenchoidea</taxon>
        <taxon>Heteroderidae</taxon>
        <taxon>Heteroderinae</taxon>
        <taxon>Heterodera</taxon>
    </lineage>
</organism>
<name>A0ABD2J612_HETSC</name>
<keyword evidence="2" id="KW-1185">Reference proteome</keyword>
<accession>A0ABD2J612</accession>
<evidence type="ECO:0000313" key="1">
    <source>
        <dbReference type="EMBL" id="KAL3085995.1"/>
    </source>
</evidence>